<comment type="subunit">
    <text evidence="8 10">Heterodimer of an alpha and a beta chain.</text>
</comment>
<dbReference type="Gene3D" id="4.10.520.10">
    <property type="entry name" value="IHF-like DNA-binding proteins"/>
    <property type="match status" value="1"/>
</dbReference>
<evidence type="ECO:0000256" key="5">
    <source>
        <dbReference type="ARBA" id="ARBA00023125"/>
    </source>
</evidence>
<dbReference type="PANTHER" id="PTHR33175">
    <property type="entry name" value="DNA-BINDING PROTEIN HU"/>
    <property type="match status" value="1"/>
</dbReference>
<organism evidence="11 12">
    <name type="scientific">Xenorhabdus yunnanensis</name>
    <dbReference type="NCBI Taxonomy" id="3025878"/>
    <lineage>
        <taxon>Bacteria</taxon>
        <taxon>Pseudomonadati</taxon>
        <taxon>Pseudomonadota</taxon>
        <taxon>Gammaproteobacteria</taxon>
        <taxon>Enterobacterales</taxon>
        <taxon>Morganellaceae</taxon>
        <taxon>Xenorhabdus</taxon>
    </lineage>
</organism>
<evidence type="ECO:0000256" key="2">
    <source>
        <dbReference type="ARBA" id="ARBA00018700"/>
    </source>
</evidence>
<dbReference type="InterPro" id="IPR005685">
    <property type="entry name" value="IHF_beta"/>
</dbReference>
<keyword evidence="6 8" id="KW-0804">Transcription</keyword>
<evidence type="ECO:0000256" key="8">
    <source>
        <dbReference type="HAMAP-Rule" id="MF_00381"/>
    </source>
</evidence>
<dbReference type="Proteomes" id="UP001217178">
    <property type="component" value="Unassembled WGS sequence"/>
</dbReference>
<comment type="similarity">
    <text evidence="1 8 9">Belongs to the bacterial histone-like protein family.</text>
</comment>
<dbReference type="NCBIfam" id="NF001222">
    <property type="entry name" value="PRK00199.1"/>
    <property type="match status" value="1"/>
</dbReference>
<evidence type="ECO:0000313" key="12">
    <source>
        <dbReference type="Proteomes" id="UP001217178"/>
    </source>
</evidence>
<keyword evidence="3 8" id="KW-0810">Translation regulation</keyword>
<evidence type="ECO:0000256" key="10">
    <source>
        <dbReference type="RuleBase" id="RU003941"/>
    </source>
</evidence>
<evidence type="ECO:0000256" key="9">
    <source>
        <dbReference type="RuleBase" id="RU003939"/>
    </source>
</evidence>
<keyword evidence="12" id="KW-1185">Reference proteome</keyword>
<dbReference type="EMBL" id="JAQRFI010000005">
    <property type="protein sequence ID" value="MDC9588442.1"/>
    <property type="molecule type" value="Genomic_DNA"/>
</dbReference>
<proteinExistence type="inferred from homology"/>
<name>A0ABT5LBJ8_9GAMM</name>
<dbReference type="Pfam" id="PF00216">
    <property type="entry name" value="Bac_DNA_binding"/>
    <property type="match status" value="1"/>
</dbReference>
<protein>
    <recommendedName>
        <fullName evidence="2 8">Integration host factor subunit beta</fullName>
        <shortName evidence="8">IHF-beta</shortName>
    </recommendedName>
</protein>
<dbReference type="CDD" id="cd13836">
    <property type="entry name" value="IHF_B"/>
    <property type="match status" value="1"/>
</dbReference>
<dbReference type="PANTHER" id="PTHR33175:SF5">
    <property type="entry name" value="INTEGRATION HOST FACTOR SUBUNIT BETA"/>
    <property type="match status" value="1"/>
</dbReference>
<accession>A0ABT5LBJ8</accession>
<sequence>MTKSELIERLTEQQSHMSAKVVEDAVKEMLDHMAETLAAGERIEVRGFGSFSLHYRAPRVGRNPKTGDKVELDGKYVPHFKPGKELRDRVNIYSNS</sequence>
<dbReference type="PROSITE" id="PS00045">
    <property type="entry name" value="HISTONE_LIKE"/>
    <property type="match status" value="1"/>
</dbReference>
<evidence type="ECO:0000256" key="4">
    <source>
        <dbReference type="ARBA" id="ARBA00023015"/>
    </source>
</evidence>
<evidence type="ECO:0000256" key="3">
    <source>
        <dbReference type="ARBA" id="ARBA00022845"/>
    </source>
</evidence>
<dbReference type="RefSeq" id="WP_273553812.1">
    <property type="nucleotide sequence ID" value="NZ_JAQRFI010000005.1"/>
</dbReference>
<gene>
    <name evidence="8 11" type="primary">ihfB</name>
    <name evidence="8" type="synonym">himD</name>
    <name evidence="11" type="ORF">PSI23_03695</name>
</gene>
<keyword evidence="4 8" id="KW-0805">Transcription regulation</keyword>
<reference evidence="11 12" key="1">
    <citation type="submission" date="2023-02" db="EMBL/GenBank/DDBJ databases">
        <title>Entomopathogenic bacteria.</title>
        <authorList>
            <person name="Machado R.A."/>
        </authorList>
    </citation>
    <scope>NUCLEOTIDE SEQUENCE [LARGE SCALE GENOMIC DNA]</scope>
    <source>
        <strain evidence="11 12">XENO-10</strain>
    </source>
</reference>
<comment type="caution">
    <text evidence="11">The sequence shown here is derived from an EMBL/GenBank/DDBJ whole genome shotgun (WGS) entry which is preliminary data.</text>
</comment>
<dbReference type="SUPFAM" id="SSF47729">
    <property type="entry name" value="IHF-like DNA-binding proteins"/>
    <property type="match status" value="1"/>
</dbReference>
<dbReference type="InterPro" id="IPR010992">
    <property type="entry name" value="IHF-like_DNA-bd_dom_sf"/>
</dbReference>
<dbReference type="PRINTS" id="PR01727">
    <property type="entry name" value="DNABINDINGHU"/>
</dbReference>
<evidence type="ECO:0000256" key="7">
    <source>
        <dbReference type="ARBA" id="ARBA00023172"/>
    </source>
</evidence>
<comment type="function">
    <text evidence="8 10">This protein is one of the two subunits of integration host factor, a specific DNA-binding protein that functions in genetic recombination as well as in transcriptional and translational control.</text>
</comment>
<keyword evidence="5 8" id="KW-0238">DNA-binding</keyword>
<evidence type="ECO:0000256" key="6">
    <source>
        <dbReference type="ARBA" id="ARBA00023163"/>
    </source>
</evidence>
<dbReference type="InterPro" id="IPR020816">
    <property type="entry name" value="Histone-like_DNA-bd_CS"/>
</dbReference>
<evidence type="ECO:0000256" key="1">
    <source>
        <dbReference type="ARBA" id="ARBA00010529"/>
    </source>
</evidence>
<keyword evidence="7 8" id="KW-0233">DNA recombination</keyword>
<dbReference type="InterPro" id="IPR000119">
    <property type="entry name" value="Hist_DNA-bd"/>
</dbReference>
<dbReference type="HAMAP" id="MF_00381">
    <property type="entry name" value="IHF_beta"/>
    <property type="match status" value="1"/>
</dbReference>
<evidence type="ECO:0000313" key="11">
    <source>
        <dbReference type="EMBL" id="MDC9588442.1"/>
    </source>
</evidence>
<dbReference type="NCBIfam" id="TIGR00988">
    <property type="entry name" value="hip"/>
    <property type="match status" value="1"/>
</dbReference>
<dbReference type="SMART" id="SM00411">
    <property type="entry name" value="BHL"/>
    <property type="match status" value="1"/>
</dbReference>